<accession>B7QI63</accession>
<proteinExistence type="predicted"/>
<dbReference type="PaxDb" id="6945-B7QI63"/>
<sequence>MERNGQDNRRLTLQVKEKDREIRWLKSQANPQPSASRAATVSRSQRPASSGRVMSTSEANRVVTAKHLDTFSVSRNQNSTRSNGSSAPTPLGEKQTEVVKKRKEEQLTANVSLACRKRSHRTKQQHGNPKPPETNPKVERVKRNVTAKKIQRGCRNYRKRKASDASDVSLGSATNGTSTTLKRKTSTGSVVQHEA</sequence>
<evidence type="ECO:0000313" key="3">
    <source>
        <dbReference type="EnsemblMetazoa" id="ISCW013896-PA"/>
    </source>
</evidence>
<feature type="compositionally biased region" description="Basic residues" evidence="1">
    <location>
        <begin position="143"/>
        <end position="161"/>
    </location>
</feature>
<dbReference type="EMBL" id="DS943679">
    <property type="protein sequence ID" value="EEC18535.1"/>
    <property type="molecule type" value="Genomic_DNA"/>
</dbReference>
<feature type="compositionally biased region" description="Polar residues" evidence="1">
    <location>
        <begin position="27"/>
        <end position="59"/>
    </location>
</feature>
<evidence type="ECO:0000313" key="2">
    <source>
        <dbReference type="EMBL" id="EEC18535.1"/>
    </source>
</evidence>
<dbReference type="Proteomes" id="UP000001555">
    <property type="component" value="Unassembled WGS sequence"/>
</dbReference>
<dbReference type="EMBL" id="ABJB010757608">
    <property type="status" value="NOT_ANNOTATED_CDS"/>
    <property type="molecule type" value="Genomic_DNA"/>
</dbReference>
<dbReference type="OrthoDB" id="2136082at2759"/>
<feature type="compositionally biased region" description="Polar residues" evidence="1">
    <location>
        <begin position="71"/>
        <end position="88"/>
    </location>
</feature>
<name>B7QI63_IXOSC</name>
<organism>
    <name type="scientific">Ixodes scapularis</name>
    <name type="common">Black-legged tick</name>
    <name type="synonym">Deer tick</name>
    <dbReference type="NCBI Taxonomy" id="6945"/>
    <lineage>
        <taxon>Eukaryota</taxon>
        <taxon>Metazoa</taxon>
        <taxon>Ecdysozoa</taxon>
        <taxon>Arthropoda</taxon>
        <taxon>Chelicerata</taxon>
        <taxon>Arachnida</taxon>
        <taxon>Acari</taxon>
        <taxon>Parasitiformes</taxon>
        <taxon>Ixodida</taxon>
        <taxon>Ixodoidea</taxon>
        <taxon>Ixodidae</taxon>
        <taxon>Ixodinae</taxon>
        <taxon>Ixodes</taxon>
    </lineage>
</organism>
<dbReference type="VEuPathDB" id="VectorBase:ISCI013896"/>
<feature type="compositionally biased region" description="Polar residues" evidence="1">
    <location>
        <begin position="169"/>
        <end position="195"/>
    </location>
</feature>
<dbReference type="EnsemblMetazoa" id="ISCW013896-RA">
    <property type="protein sequence ID" value="ISCW013896-PA"/>
    <property type="gene ID" value="ISCW013896"/>
</dbReference>
<reference evidence="3" key="2">
    <citation type="submission" date="2020-05" db="UniProtKB">
        <authorList>
            <consortium name="EnsemblMetazoa"/>
        </authorList>
    </citation>
    <scope>IDENTIFICATION</scope>
    <source>
        <strain evidence="3">wikel</strain>
    </source>
</reference>
<feature type="compositionally biased region" description="Basic residues" evidence="1">
    <location>
        <begin position="115"/>
        <end position="124"/>
    </location>
</feature>
<gene>
    <name evidence="2" type="ORF">IscW_ISCW013896</name>
</gene>
<evidence type="ECO:0000313" key="4">
    <source>
        <dbReference type="Proteomes" id="UP000001555"/>
    </source>
</evidence>
<protein>
    <submittedName>
        <fullName evidence="2 3">Uncharacterized protein</fullName>
    </submittedName>
</protein>
<feature type="compositionally biased region" description="Basic and acidic residues" evidence="1">
    <location>
        <begin position="94"/>
        <end position="106"/>
    </location>
</feature>
<feature type="region of interest" description="Disordered" evidence="1">
    <location>
        <begin position="24"/>
        <end position="195"/>
    </location>
</feature>
<keyword evidence="4" id="KW-1185">Reference proteome</keyword>
<dbReference type="VEuPathDB" id="VectorBase:ISCW013896"/>
<reference evidence="2 4" key="1">
    <citation type="submission" date="2008-03" db="EMBL/GenBank/DDBJ databases">
        <title>Annotation of Ixodes scapularis.</title>
        <authorList>
            <consortium name="Ixodes scapularis Genome Project Consortium"/>
            <person name="Caler E."/>
            <person name="Hannick L.I."/>
            <person name="Bidwell S."/>
            <person name="Joardar V."/>
            <person name="Thiagarajan M."/>
            <person name="Amedeo P."/>
            <person name="Galinsky K.J."/>
            <person name="Schobel S."/>
            <person name="Inman J."/>
            <person name="Hostetler J."/>
            <person name="Miller J."/>
            <person name="Hammond M."/>
            <person name="Megy K."/>
            <person name="Lawson D."/>
            <person name="Kodira C."/>
            <person name="Sutton G."/>
            <person name="Meyer J."/>
            <person name="Hill C.A."/>
            <person name="Birren B."/>
            <person name="Nene V."/>
            <person name="Collins F."/>
            <person name="Alarcon-Chaidez F."/>
            <person name="Wikel S."/>
            <person name="Strausberg R."/>
        </authorList>
    </citation>
    <scope>NUCLEOTIDE SEQUENCE [LARGE SCALE GENOMIC DNA]</scope>
    <source>
        <strain evidence="4">Wikel</strain>
        <strain evidence="2">Wikel colony</strain>
    </source>
</reference>
<evidence type="ECO:0000256" key="1">
    <source>
        <dbReference type="SAM" id="MobiDB-lite"/>
    </source>
</evidence>
<dbReference type="AlphaFoldDB" id="B7QI63"/>
<dbReference type="InParanoid" id="B7QI63"/>
<dbReference type="HOGENOM" id="CLU_1397775_0_0_1"/>
<dbReference type="VEuPathDB" id="VectorBase:ISCP_021962"/>